<gene>
    <name evidence="6" type="ORF">I6U51_17030</name>
</gene>
<keyword evidence="7" id="KW-1185">Reference proteome</keyword>
<comment type="subcellular location">
    <subcellularLocation>
        <location evidence="1">Bacterial microcompartment</location>
    </subcellularLocation>
</comment>
<evidence type="ECO:0000313" key="6">
    <source>
        <dbReference type="EMBL" id="MBI6874378.1"/>
    </source>
</evidence>
<evidence type="ECO:0000256" key="4">
    <source>
        <dbReference type="SAM" id="MobiDB-lite"/>
    </source>
</evidence>
<evidence type="ECO:0000256" key="1">
    <source>
        <dbReference type="ARBA" id="ARBA00024322"/>
    </source>
</evidence>
<reference evidence="6" key="1">
    <citation type="submission" date="2020-12" db="EMBL/GenBank/DDBJ databases">
        <title>Clostridium thailandense sp. nov., a novel acetogenic bacterium isolated from peat land soil in Thailand.</title>
        <authorList>
            <person name="Chaikitkaew S."/>
            <person name="Birkeland N.K."/>
        </authorList>
    </citation>
    <scope>NUCLEOTIDE SEQUENCE</scope>
    <source>
        <strain evidence="6">DSM 17425</strain>
    </source>
</reference>
<dbReference type="AlphaFoldDB" id="A0A934M6A9"/>
<dbReference type="Pfam" id="PF00936">
    <property type="entry name" value="BMC"/>
    <property type="match status" value="1"/>
</dbReference>
<feature type="compositionally biased region" description="Basic and acidic residues" evidence="4">
    <location>
        <begin position="126"/>
        <end position="143"/>
    </location>
</feature>
<dbReference type="InterPro" id="IPR044872">
    <property type="entry name" value="CcmK/CsoS1_BMC"/>
</dbReference>
<protein>
    <submittedName>
        <fullName evidence="6">BMC domain-containing protein</fullName>
    </submittedName>
</protein>
<evidence type="ECO:0000259" key="5">
    <source>
        <dbReference type="PROSITE" id="PS51930"/>
    </source>
</evidence>
<name>A0A934M6A9_9CLOT</name>
<accession>A0A934M6A9</accession>
<evidence type="ECO:0000313" key="7">
    <source>
        <dbReference type="Proteomes" id="UP000622687"/>
    </source>
</evidence>
<dbReference type="InterPro" id="IPR050575">
    <property type="entry name" value="BMC_shell"/>
</dbReference>
<feature type="domain" description="BMC" evidence="5">
    <location>
        <begin position="5"/>
        <end position="90"/>
    </location>
</feature>
<evidence type="ECO:0000256" key="3">
    <source>
        <dbReference type="PROSITE-ProRule" id="PRU01278"/>
    </source>
</evidence>
<dbReference type="RefSeq" id="WP_211143766.1">
    <property type="nucleotide sequence ID" value="NZ_JAEEGB010000026.1"/>
</dbReference>
<dbReference type="EMBL" id="JAEEGB010000026">
    <property type="protein sequence ID" value="MBI6874378.1"/>
    <property type="molecule type" value="Genomic_DNA"/>
</dbReference>
<organism evidence="6 7">
    <name type="scientific">Clostridium aciditolerans</name>
    <dbReference type="NCBI Taxonomy" id="339861"/>
    <lineage>
        <taxon>Bacteria</taxon>
        <taxon>Bacillati</taxon>
        <taxon>Bacillota</taxon>
        <taxon>Clostridia</taxon>
        <taxon>Eubacteriales</taxon>
        <taxon>Clostridiaceae</taxon>
        <taxon>Clostridium</taxon>
    </lineage>
</organism>
<dbReference type="InterPro" id="IPR000249">
    <property type="entry name" value="BMC_dom"/>
</dbReference>
<dbReference type="InterPro" id="IPR037233">
    <property type="entry name" value="CcmK-like_sf"/>
</dbReference>
<dbReference type="PANTHER" id="PTHR33941">
    <property type="entry name" value="PROPANEDIOL UTILIZATION PROTEIN PDUA"/>
    <property type="match status" value="1"/>
</dbReference>
<dbReference type="GO" id="GO:0031469">
    <property type="term" value="C:bacterial microcompartment"/>
    <property type="evidence" value="ECO:0007669"/>
    <property type="project" value="UniProtKB-SubCell"/>
</dbReference>
<dbReference type="PROSITE" id="PS51930">
    <property type="entry name" value="BMC_2"/>
    <property type="match status" value="1"/>
</dbReference>
<feature type="region of interest" description="Disordered" evidence="4">
    <location>
        <begin position="123"/>
        <end position="143"/>
    </location>
</feature>
<dbReference type="Proteomes" id="UP000622687">
    <property type="component" value="Unassembled WGS sequence"/>
</dbReference>
<dbReference type="SMART" id="SM00877">
    <property type="entry name" value="BMC"/>
    <property type="match status" value="1"/>
</dbReference>
<keyword evidence="2" id="KW-1283">Bacterial microcompartment</keyword>
<dbReference type="PANTHER" id="PTHR33941:SF11">
    <property type="entry name" value="BACTERIAL MICROCOMPARTMENT SHELL PROTEIN PDUJ"/>
    <property type="match status" value="1"/>
</dbReference>
<dbReference type="CDD" id="cd07045">
    <property type="entry name" value="BMC_CcmK_like"/>
    <property type="match status" value="1"/>
</dbReference>
<comment type="caution">
    <text evidence="6">The sequence shown here is derived from an EMBL/GenBank/DDBJ whole genome shotgun (WGS) entry which is preliminary data.</text>
</comment>
<proteinExistence type="inferred from homology"/>
<comment type="similarity">
    <text evidence="3">Belongs to the bacterial microcompartments protein family.</text>
</comment>
<evidence type="ECO:0000256" key="2">
    <source>
        <dbReference type="ARBA" id="ARBA00024446"/>
    </source>
</evidence>
<sequence>MNGEALGVIETVGMAAAIEAADSCVKSADVELIGYELSKGSGLVTIKIKGNVGAVKAAIEAAKISAGRINKIYATLVIPRPAKSLDRIIESESTVGIQVKKREEECQKEVEVIEKEEIQVQDELENQEKEVSEEKEKLVDPKEENVIEEDKKSIKKIKEENIHIDEQESDEVCNICHDPKCPRKKGQPRNLCINSEVTRG</sequence>
<dbReference type="Gene3D" id="3.30.70.1710">
    <property type="match status" value="1"/>
</dbReference>
<dbReference type="SUPFAM" id="SSF143414">
    <property type="entry name" value="CcmK-like"/>
    <property type="match status" value="1"/>
</dbReference>